<gene>
    <name evidence="7" type="ORF">C8Q71DRAFT_815890</name>
</gene>
<evidence type="ECO:0000256" key="3">
    <source>
        <dbReference type="ARBA" id="ARBA00022989"/>
    </source>
</evidence>
<evidence type="ECO:0000313" key="8">
    <source>
        <dbReference type="Proteomes" id="UP000814176"/>
    </source>
</evidence>
<proteinExistence type="predicted"/>
<evidence type="ECO:0000313" key="7">
    <source>
        <dbReference type="EMBL" id="KAH9831782.1"/>
    </source>
</evidence>
<dbReference type="Pfam" id="PF13813">
    <property type="entry name" value="MBOAT_2"/>
    <property type="match status" value="1"/>
</dbReference>
<evidence type="ECO:0000259" key="6">
    <source>
        <dbReference type="Pfam" id="PF13813"/>
    </source>
</evidence>
<dbReference type="Proteomes" id="UP000814176">
    <property type="component" value="Unassembled WGS sequence"/>
</dbReference>
<sequence length="400" mass="45355">MPSTEGTMVVDQRPILPILPFFLVSQLGHACIIALSPRRSGRLGGTVFLYSIIAAAYRCTMGDAQRNYSIGNAIMSQVFSIFLLNWLTNPVYDFRHERDYVAPAEIPFLRRVWWALCVINSPRGVGWSYEVANTPPRPSEPRWSFVRKRLLSAFRWFLFLDLAQSYQRSNPLFSRRDMDLWSQGYFMLPVNIAARFSSLVGIIAMQYALLAAMFVALGFSLPRDWPEVYGRWSDSYTVRRFWGRTYHQLLRRLTAGIGKACCRVLGLQPGSWASSYTQLYIGFAISGLLHCGGDLMVNPSLFGSSFQFFISQAIAITFEDAVIGIIRRTGVKFPRSLAHLIGYSWAIVWLCVSAPWMINWTLKAGIIDTNRIPISLIDRVAPNLGAWFITTVPREFNAEA</sequence>
<dbReference type="GO" id="GO:0016740">
    <property type="term" value="F:transferase activity"/>
    <property type="evidence" value="ECO:0007669"/>
    <property type="project" value="UniProtKB-KW"/>
</dbReference>
<evidence type="ECO:0000256" key="1">
    <source>
        <dbReference type="ARBA" id="ARBA00004141"/>
    </source>
</evidence>
<evidence type="ECO:0000256" key="4">
    <source>
        <dbReference type="ARBA" id="ARBA00023136"/>
    </source>
</evidence>
<dbReference type="EMBL" id="JADCUA010000024">
    <property type="protein sequence ID" value="KAH9831782.1"/>
    <property type="molecule type" value="Genomic_DNA"/>
</dbReference>
<dbReference type="GeneID" id="72006842"/>
<keyword evidence="2 5" id="KW-0812">Transmembrane</keyword>
<keyword evidence="4 5" id="KW-0472">Membrane</keyword>
<accession>A0ABQ8K4K1</accession>
<dbReference type="RefSeq" id="XP_047774879.1">
    <property type="nucleotide sequence ID" value="XM_047926110.1"/>
</dbReference>
<dbReference type="InterPro" id="IPR032805">
    <property type="entry name" value="Wax_synthase_dom"/>
</dbReference>
<feature type="transmembrane region" description="Helical" evidence="5">
    <location>
        <begin position="15"/>
        <end position="35"/>
    </location>
</feature>
<keyword evidence="3 5" id="KW-1133">Transmembrane helix</keyword>
<reference evidence="7 8" key="1">
    <citation type="journal article" date="2021" name="Environ. Microbiol.">
        <title>Gene family expansions and transcriptome signatures uncover fungal adaptations to wood decay.</title>
        <authorList>
            <person name="Hage H."/>
            <person name="Miyauchi S."/>
            <person name="Viragh M."/>
            <person name="Drula E."/>
            <person name="Min B."/>
            <person name="Chaduli D."/>
            <person name="Navarro D."/>
            <person name="Favel A."/>
            <person name="Norest M."/>
            <person name="Lesage-Meessen L."/>
            <person name="Balint B."/>
            <person name="Merenyi Z."/>
            <person name="de Eugenio L."/>
            <person name="Morin E."/>
            <person name="Martinez A.T."/>
            <person name="Baldrian P."/>
            <person name="Stursova M."/>
            <person name="Martinez M.J."/>
            <person name="Novotny C."/>
            <person name="Magnuson J.K."/>
            <person name="Spatafora J.W."/>
            <person name="Maurice S."/>
            <person name="Pangilinan J."/>
            <person name="Andreopoulos W."/>
            <person name="LaButti K."/>
            <person name="Hundley H."/>
            <person name="Na H."/>
            <person name="Kuo A."/>
            <person name="Barry K."/>
            <person name="Lipzen A."/>
            <person name="Henrissat B."/>
            <person name="Riley R."/>
            <person name="Ahrendt S."/>
            <person name="Nagy L.G."/>
            <person name="Grigoriev I.V."/>
            <person name="Martin F."/>
            <person name="Rosso M.N."/>
        </authorList>
    </citation>
    <scope>NUCLEOTIDE SEQUENCE [LARGE SCALE GENOMIC DNA]</scope>
    <source>
        <strain evidence="7 8">CIRM-BRFM 1785</strain>
    </source>
</reference>
<feature type="transmembrane region" description="Helical" evidence="5">
    <location>
        <begin position="338"/>
        <end position="358"/>
    </location>
</feature>
<keyword evidence="8" id="KW-1185">Reference proteome</keyword>
<feature type="domain" description="Wax synthase" evidence="6">
    <location>
        <begin position="225"/>
        <end position="310"/>
    </location>
</feature>
<feature type="transmembrane region" description="Helical" evidence="5">
    <location>
        <begin position="196"/>
        <end position="219"/>
    </location>
</feature>
<comment type="subcellular location">
    <subcellularLocation>
        <location evidence="1">Membrane</location>
        <topology evidence="1">Multi-pass membrane protein</topology>
    </subcellularLocation>
</comment>
<protein>
    <submittedName>
        <fullName evidence="7">Membrane bound O-acyl transferase family-domain-containing protein</fullName>
    </submittedName>
</protein>
<feature type="transmembrane region" description="Helical" evidence="5">
    <location>
        <begin position="70"/>
        <end position="88"/>
    </location>
</feature>
<comment type="caution">
    <text evidence="7">The sequence shown here is derived from an EMBL/GenBank/DDBJ whole genome shotgun (WGS) entry which is preliminary data.</text>
</comment>
<name>A0ABQ8K4K1_9APHY</name>
<organism evidence="7 8">
    <name type="scientific">Rhodofomes roseus</name>
    <dbReference type="NCBI Taxonomy" id="34475"/>
    <lineage>
        <taxon>Eukaryota</taxon>
        <taxon>Fungi</taxon>
        <taxon>Dikarya</taxon>
        <taxon>Basidiomycota</taxon>
        <taxon>Agaricomycotina</taxon>
        <taxon>Agaricomycetes</taxon>
        <taxon>Polyporales</taxon>
        <taxon>Rhodofomes</taxon>
    </lineage>
</organism>
<keyword evidence="7" id="KW-0808">Transferase</keyword>
<evidence type="ECO:0000256" key="2">
    <source>
        <dbReference type="ARBA" id="ARBA00022692"/>
    </source>
</evidence>
<evidence type="ECO:0000256" key="5">
    <source>
        <dbReference type="SAM" id="Phobius"/>
    </source>
</evidence>